<evidence type="ECO:0000313" key="2">
    <source>
        <dbReference type="EMBL" id="KAK0402635.1"/>
    </source>
</evidence>
<dbReference type="InterPro" id="IPR018783">
    <property type="entry name" value="TF_ENY2"/>
</dbReference>
<evidence type="ECO:0000313" key="3">
    <source>
        <dbReference type="Proteomes" id="UP001175271"/>
    </source>
</evidence>
<organism evidence="2 3">
    <name type="scientific">Steinernema hermaphroditum</name>
    <dbReference type="NCBI Taxonomy" id="289476"/>
    <lineage>
        <taxon>Eukaryota</taxon>
        <taxon>Metazoa</taxon>
        <taxon>Ecdysozoa</taxon>
        <taxon>Nematoda</taxon>
        <taxon>Chromadorea</taxon>
        <taxon>Rhabditida</taxon>
        <taxon>Tylenchina</taxon>
        <taxon>Panagrolaimomorpha</taxon>
        <taxon>Strongyloidoidea</taxon>
        <taxon>Steinernematidae</taxon>
        <taxon>Steinernema</taxon>
    </lineage>
</organism>
<feature type="region of interest" description="Disordered" evidence="1">
    <location>
        <begin position="42"/>
        <end position="168"/>
    </location>
</feature>
<dbReference type="Pfam" id="PF10163">
    <property type="entry name" value="EnY2"/>
    <property type="match status" value="1"/>
</dbReference>
<feature type="compositionally biased region" description="Basic and acidic residues" evidence="1">
    <location>
        <begin position="72"/>
        <end position="89"/>
    </location>
</feature>
<dbReference type="GO" id="GO:0003713">
    <property type="term" value="F:transcription coactivator activity"/>
    <property type="evidence" value="ECO:0007669"/>
    <property type="project" value="InterPro"/>
</dbReference>
<feature type="region of interest" description="Disordered" evidence="1">
    <location>
        <begin position="1"/>
        <end position="30"/>
    </location>
</feature>
<feature type="compositionally biased region" description="Basic and acidic residues" evidence="1">
    <location>
        <begin position="99"/>
        <end position="118"/>
    </location>
</feature>
<dbReference type="GO" id="GO:0005643">
    <property type="term" value="C:nuclear pore"/>
    <property type="evidence" value="ECO:0007669"/>
    <property type="project" value="InterPro"/>
</dbReference>
<keyword evidence="3" id="KW-1185">Reference proteome</keyword>
<gene>
    <name evidence="2" type="ORF">QR680_016443</name>
</gene>
<feature type="compositionally biased region" description="Polar residues" evidence="1">
    <location>
        <begin position="14"/>
        <end position="24"/>
    </location>
</feature>
<proteinExistence type="predicted"/>
<dbReference type="GO" id="GO:0000124">
    <property type="term" value="C:SAGA complex"/>
    <property type="evidence" value="ECO:0007669"/>
    <property type="project" value="InterPro"/>
</dbReference>
<accession>A0AA39LML0</accession>
<dbReference type="AlphaFoldDB" id="A0AA39LML0"/>
<reference evidence="2" key="1">
    <citation type="submission" date="2023-06" db="EMBL/GenBank/DDBJ databases">
        <title>Genomic analysis of the entomopathogenic nematode Steinernema hermaphroditum.</title>
        <authorList>
            <person name="Schwarz E.M."/>
            <person name="Heppert J.K."/>
            <person name="Baniya A."/>
            <person name="Schwartz H.T."/>
            <person name="Tan C.-H."/>
            <person name="Antoshechkin I."/>
            <person name="Sternberg P.W."/>
            <person name="Goodrich-Blair H."/>
            <person name="Dillman A.R."/>
        </authorList>
    </citation>
    <scope>NUCLEOTIDE SEQUENCE</scope>
    <source>
        <strain evidence="2">PS9179</strain>
        <tissue evidence="2">Whole animal</tissue>
    </source>
</reference>
<name>A0AA39LML0_9BILA</name>
<dbReference type="GO" id="GO:0006406">
    <property type="term" value="P:mRNA export from nucleus"/>
    <property type="evidence" value="ECO:0007669"/>
    <property type="project" value="InterPro"/>
</dbReference>
<comment type="caution">
    <text evidence="2">The sequence shown here is derived from an EMBL/GenBank/DDBJ whole genome shotgun (WGS) entry which is preliminary data.</text>
</comment>
<dbReference type="Gene3D" id="1.10.246.140">
    <property type="match status" value="1"/>
</dbReference>
<feature type="compositionally biased region" description="Low complexity" evidence="1">
    <location>
        <begin position="119"/>
        <end position="138"/>
    </location>
</feature>
<evidence type="ECO:0000256" key="1">
    <source>
        <dbReference type="SAM" id="MobiDB-lite"/>
    </source>
</evidence>
<dbReference type="InterPro" id="IPR038212">
    <property type="entry name" value="TF_EnY2_sf"/>
</dbReference>
<protein>
    <submittedName>
        <fullName evidence="2">Uncharacterized protein</fullName>
    </submittedName>
</protein>
<sequence>MAMEEKTQSDNEETTTPTNGPSEQDITERIVGVKELKRWEFSTKVRTGVRNKRCKKHQSLYEEKLRSAAKSELQHQEKPESESPKKPASPEKPQQSAEAKPELEDKPECSKNVQEKIKPQIQKKLQLPSPKKLQIPPQSRKKSQLQKKLLPSGEQKGGNPEQMEDDPPFMLSPEFIEAILGAGGAFTGISHVLHQRLTECGWKQLVQEKCDAIVDKWDGEEDKTYDVDEIMDEVRSDADKAMPDEIKREVMTAIRQAILQMCVDTGVADT</sequence>
<dbReference type="EMBL" id="JAUCMV010000004">
    <property type="protein sequence ID" value="KAK0402635.1"/>
    <property type="molecule type" value="Genomic_DNA"/>
</dbReference>
<feature type="compositionally biased region" description="Basic residues" evidence="1">
    <location>
        <begin position="47"/>
        <end position="58"/>
    </location>
</feature>
<dbReference type="Proteomes" id="UP001175271">
    <property type="component" value="Unassembled WGS sequence"/>
</dbReference>